<dbReference type="Proteomes" id="UP001174136">
    <property type="component" value="Unassembled WGS sequence"/>
</dbReference>
<protein>
    <submittedName>
        <fullName evidence="2">Zinc finger MYM-type protein 1</fullName>
    </submittedName>
</protein>
<dbReference type="InterPro" id="IPR025398">
    <property type="entry name" value="DUF4371"/>
</dbReference>
<dbReference type="PANTHER" id="PTHR45749">
    <property type="match status" value="1"/>
</dbReference>
<comment type="caution">
    <text evidence="2">The sequence shown here is derived from an EMBL/GenBank/DDBJ whole genome shotgun (WGS) entry which is preliminary data.</text>
</comment>
<dbReference type="Pfam" id="PF14291">
    <property type="entry name" value="DUF4371"/>
    <property type="match status" value="1"/>
</dbReference>
<dbReference type="PANTHER" id="PTHR45749:SF37">
    <property type="entry name" value="OS05G0311600 PROTEIN"/>
    <property type="match status" value="1"/>
</dbReference>
<accession>A0AA47MHE4</accession>
<proteinExistence type="predicted"/>
<name>A0AA47MHE4_MERPO</name>
<dbReference type="AlphaFoldDB" id="A0AA47MHE4"/>
<keyword evidence="3" id="KW-1185">Reference proteome</keyword>
<gene>
    <name evidence="2" type="primary">ZMYM1_84</name>
    <name evidence="2" type="ORF">N1851_022988</name>
</gene>
<feature type="domain" description="DUF4371" evidence="1">
    <location>
        <begin position="55"/>
        <end position="231"/>
    </location>
</feature>
<evidence type="ECO:0000313" key="3">
    <source>
        <dbReference type="Proteomes" id="UP001174136"/>
    </source>
</evidence>
<dbReference type="EMBL" id="JAOPHQ010004270">
    <property type="protein sequence ID" value="KAK0140102.1"/>
    <property type="molecule type" value="Genomic_DNA"/>
</dbReference>
<organism evidence="2 3">
    <name type="scientific">Merluccius polli</name>
    <name type="common">Benguela hake</name>
    <name type="synonym">Merluccius cadenati</name>
    <dbReference type="NCBI Taxonomy" id="89951"/>
    <lineage>
        <taxon>Eukaryota</taxon>
        <taxon>Metazoa</taxon>
        <taxon>Chordata</taxon>
        <taxon>Craniata</taxon>
        <taxon>Vertebrata</taxon>
        <taxon>Euteleostomi</taxon>
        <taxon>Actinopterygii</taxon>
        <taxon>Neopterygii</taxon>
        <taxon>Teleostei</taxon>
        <taxon>Neoteleostei</taxon>
        <taxon>Acanthomorphata</taxon>
        <taxon>Zeiogadaria</taxon>
        <taxon>Gadariae</taxon>
        <taxon>Gadiformes</taxon>
        <taxon>Gadoidei</taxon>
        <taxon>Merlucciidae</taxon>
        <taxon>Merluccius</taxon>
    </lineage>
</organism>
<sequence length="277" mass="31118">MRASVFHCRKFGANNDRDLVFTKQGFNNWKTALEKDKGFTKHTSSQCHLKSAKKNRYYIKSIGEVVKFLAVNELLLRGSLESPHDDQDVSAGLFLKLVEYTLAKDPKLNEITKSIPQNAKYTSKNIQNEIIDTLANLVLYEIKNKYNNADHTGFSIKSDGTRDRCNVENLSIMIWFVCNSIPEEKLIGLLDLSQLDAEFMTTQILQHLSDSGYSADEIISQCYDGAAVMSGIRGGVQALLQKKVGKDIPYIHCYSHQLHLAVVHAMQAEPCAMARLA</sequence>
<evidence type="ECO:0000259" key="1">
    <source>
        <dbReference type="Pfam" id="PF14291"/>
    </source>
</evidence>
<reference evidence="2" key="1">
    <citation type="journal article" date="2023" name="Front. Mar. Sci.">
        <title>A new Merluccius polli reference genome to investigate the effects of global change in West African waters.</title>
        <authorList>
            <person name="Mateo J.L."/>
            <person name="Blanco-Fernandez C."/>
            <person name="Garcia-Vazquez E."/>
            <person name="Machado-Schiaffino G."/>
        </authorList>
    </citation>
    <scope>NUCLEOTIDE SEQUENCE</scope>
    <source>
        <strain evidence="2">C29</strain>
        <tissue evidence="2">Fin</tissue>
    </source>
</reference>
<evidence type="ECO:0000313" key="2">
    <source>
        <dbReference type="EMBL" id="KAK0140102.1"/>
    </source>
</evidence>